<keyword evidence="2" id="KW-1185">Reference proteome</keyword>
<protein>
    <submittedName>
        <fullName evidence="1">Uncharacterized protein</fullName>
    </submittedName>
</protein>
<reference evidence="1 2" key="1">
    <citation type="submission" date="2021-01" db="EMBL/GenBank/DDBJ databases">
        <title>Whole genome shotgun sequence of Catellatospora bangladeshensis NBRC 107357.</title>
        <authorList>
            <person name="Komaki H."/>
            <person name="Tamura T."/>
        </authorList>
    </citation>
    <scope>NUCLEOTIDE SEQUENCE [LARGE SCALE GENOMIC DNA]</scope>
    <source>
        <strain evidence="1 2">NBRC 107357</strain>
    </source>
</reference>
<dbReference type="Proteomes" id="UP000601223">
    <property type="component" value="Unassembled WGS sequence"/>
</dbReference>
<name>A0A8J3JL99_9ACTN</name>
<dbReference type="RefSeq" id="WP_203748368.1">
    <property type="nucleotide sequence ID" value="NZ_BONF01000023.1"/>
</dbReference>
<dbReference type="AlphaFoldDB" id="A0A8J3JL99"/>
<organism evidence="1 2">
    <name type="scientific">Catellatospora bangladeshensis</name>
    <dbReference type="NCBI Taxonomy" id="310355"/>
    <lineage>
        <taxon>Bacteria</taxon>
        <taxon>Bacillati</taxon>
        <taxon>Actinomycetota</taxon>
        <taxon>Actinomycetes</taxon>
        <taxon>Micromonosporales</taxon>
        <taxon>Micromonosporaceae</taxon>
        <taxon>Catellatospora</taxon>
    </lineage>
</organism>
<evidence type="ECO:0000313" key="1">
    <source>
        <dbReference type="EMBL" id="GIF82703.1"/>
    </source>
</evidence>
<proteinExistence type="predicted"/>
<comment type="caution">
    <text evidence="1">The sequence shown here is derived from an EMBL/GenBank/DDBJ whole genome shotgun (WGS) entry which is preliminary data.</text>
</comment>
<sequence>MADLHVSLDGEQLNPVERKLREPLEEQLTSALKHAAAQVAQRYDGQSEDEVLHWLLQETRDALHPDIAEGFEPDEERLRLVARAVIDGEPIT</sequence>
<gene>
    <name evidence="1" type="ORF">Cba03nite_40520</name>
</gene>
<evidence type="ECO:0000313" key="2">
    <source>
        <dbReference type="Proteomes" id="UP000601223"/>
    </source>
</evidence>
<accession>A0A8J3JL99</accession>
<dbReference type="EMBL" id="BONF01000023">
    <property type="protein sequence ID" value="GIF82703.1"/>
    <property type="molecule type" value="Genomic_DNA"/>
</dbReference>